<proteinExistence type="predicted"/>
<name>A0A514CZK9_9VIRU</name>
<protein>
    <submittedName>
        <fullName evidence="1">Uncharacterized protein</fullName>
    </submittedName>
</protein>
<reference evidence="1" key="1">
    <citation type="submission" date="2019-05" db="EMBL/GenBank/DDBJ databases">
        <title>Metatranscriptomic reconstruction reveals RNA viruses with the potential to shape carbon cycling in soil.</title>
        <authorList>
            <person name="Starr E.P."/>
            <person name="Nuccio E."/>
            <person name="Pett-Ridge J."/>
            <person name="Banfield J.F."/>
            <person name="Firestone M.K."/>
        </authorList>
    </citation>
    <scope>NUCLEOTIDE SEQUENCE</scope>
    <source>
        <strain evidence="1">H3_Rhizo_37_scaffold_95</strain>
    </source>
</reference>
<gene>
    <name evidence="1" type="ORF">H3Rhizo3795_000001</name>
</gene>
<dbReference type="EMBL" id="MN032934">
    <property type="protein sequence ID" value="QDH86789.1"/>
    <property type="molecule type" value="Genomic_RNA"/>
</dbReference>
<sequence>MKKGPRYREKRRLNKPLLVGTEWNYVPPKRETPDPAYTLSKYIRPANYTAAASTYSERCWDEIHKRSHAGDGRLVYKTGGPFYDIKSDNPWFIRQAVDSYRSEPSTAVGYRYEGGFVPDSFGPDQLGSIDMEQAGLLSYLNKGDASPYGSEGWDKARPSPESTNLAQQLYELKDLPESMKTTAKGFSDIWNALGGHPVEFGPKAVADHYLNHVFGWKPFLKDLSGLYDTYKDLDNRVAQVRRDNGNWIKRRRTVKREVVRGSVTYQNIPRVWPVLNGFLYRFKGSQFGYTNFYKEEVDDVWFEGCFSYYLPAFDPSLRRFPPGDPSLGGRFDDWVHGMAQKATVLGARYSPALVYKVMPWTWLGDWFHNGSHMVNNLSAQLTDNLVAKYAFIMRHTQLRVVNDTQLWTVRGDKNMFWYQNIETKHRESASPYGFNLAWPEFTPSKLAILAALGISRYT</sequence>
<evidence type="ECO:0000313" key="1">
    <source>
        <dbReference type="EMBL" id="QDH86789.1"/>
    </source>
</evidence>
<accession>A0A514CZK9</accession>
<organism evidence="1">
    <name type="scientific">Leviviridae sp</name>
    <dbReference type="NCBI Taxonomy" id="2027243"/>
    <lineage>
        <taxon>Viruses</taxon>
        <taxon>Riboviria</taxon>
        <taxon>Orthornavirae</taxon>
        <taxon>Lenarviricota</taxon>
        <taxon>Leviviricetes</taxon>
        <taxon>Norzivirales</taxon>
        <taxon>Fiersviridae</taxon>
    </lineage>
</organism>